<organism evidence="1 2">
    <name type="scientific">Allacma fusca</name>
    <dbReference type="NCBI Taxonomy" id="39272"/>
    <lineage>
        <taxon>Eukaryota</taxon>
        <taxon>Metazoa</taxon>
        <taxon>Ecdysozoa</taxon>
        <taxon>Arthropoda</taxon>
        <taxon>Hexapoda</taxon>
        <taxon>Collembola</taxon>
        <taxon>Symphypleona</taxon>
        <taxon>Sminthuridae</taxon>
        <taxon>Allacma</taxon>
    </lineage>
</organism>
<feature type="non-terminal residue" evidence="1">
    <location>
        <position position="1"/>
    </location>
</feature>
<reference evidence="1" key="1">
    <citation type="submission" date="2021-06" db="EMBL/GenBank/DDBJ databases">
        <authorList>
            <person name="Hodson N. C."/>
            <person name="Mongue J. A."/>
            <person name="Jaron S. K."/>
        </authorList>
    </citation>
    <scope>NUCLEOTIDE SEQUENCE</scope>
</reference>
<dbReference type="Proteomes" id="UP000708208">
    <property type="component" value="Unassembled WGS sequence"/>
</dbReference>
<dbReference type="AlphaFoldDB" id="A0A8J2K472"/>
<sequence>HLHGLNMNLMMTDLFFFEKNGENLVGCQQNISELYHLLIFSKS</sequence>
<dbReference type="EMBL" id="CAJVCH010176912">
    <property type="protein sequence ID" value="CAG7729343.1"/>
    <property type="molecule type" value="Genomic_DNA"/>
</dbReference>
<proteinExistence type="predicted"/>
<keyword evidence="2" id="KW-1185">Reference proteome</keyword>
<gene>
    <name evidence="1" type="ORF">AFUS01_LOCUS18067</name>
</gene>
<name>A0A8J2K472_9HEXA</name>
<accession>A0A8J2K472</accession>
<evidence type="ECO:0000313" key="2">
    <source>
        <dbReference type="Proteomes" id="UP000708208"/>
    </source>
</evidence>
<protein>
    <submittedName>
        <fullName evidence="1">Uncharacterized protein</fullName>
    </submittedName>
</protein>
<evidence type="ECO:0000313" key="1">
    <source>
        <dbReference type="EMBL" id="CAG7729343.1"/>
    </source>
</evidence>
<comment type="caution">
    <text evidence="1">The sequence shown here is derived from an EMBL/GenBank/DDBJ whole genome shotgun (WGS) entry which is preliminary data.</text>
</comment>